<sequence>MTSDTLQPSPTEVSPSPTDSWRNAVAASLNLRAQEIHLINAQQVLTGIGLRSRCLYGFTLPIAESLSNEDQRPPGFFKMSLTPELTELLKSESDITVLANNLGIPCVQILRPFQLTSGEFGILHLEQLNGEGGEFLATDEIIAQTDRSFGARAARAFIAISGKTIPKDVDSSCLRRDSARNESFETFMQVWEEKYNIIFSETDKGLDHALVGKFQNIVVEIRREIEPLIKKAVNPDVEYLVQNDTAPNNLFFRRDGKVLFLDLEHASATHNPFLAQLTDLANYYGRMWPNPEMQQEFLTTYLEFSTDSLESKYQLLKATAVFGSLYLASYGIKEGHKEHVMAESLLRNLENNLGILKQKYETMK</sequence>
<evidence type="ECO:0000313" key="2">
    <source>
        <dbReference type="Proteomes" id="UP000178851"/>
    </source>
</evidence>
<dbReference type="Gene3D" id="3.90.1200.10">
    <property type="match status" value="1"/>
</dbReference>
<comment type="caution">
    <text evidence="1">The sequence shown here is derived from an EMBL/GenBank/DDBJ whole genome shotgun (WGS) entry which is preliminary data.</text>
</comment>
<dbReference type="EMBL" id="MGGI01000021">
    <property type="protein sequence ID" value="OGM25663.1"/>
    <property type="molecule type" value="Genomic_DNA"/>
</dbReference>
<dbReference type="InterPro" id="IPR011009">
    <property type="entry name" value="Kinase-like_dom_sf"/>
</dbReference>
<organism evidence="1 2">
    <name type="scientific">Candidatus Woesebacteria bacterium RIFCSPHIGHO2_01_FULL_39_28</name>
    <dbReference type="NCBI Taxonomy" id="1802496"/>
    <lineage>
        <taxon>Bacteria</taxon>
        <taxon>Candidatus Woeseibacteriota</taxon>
    </lineage>
</organism>
<protein>
    <recommendedName>
        <fullName evidence="3">Aminoglycoside phosphotransferase domain-containing protein</fullName>
    </recommendedName>
</protein>
<accession>A0A1F7YEB0</accession>
<proteinExistence type="predicted"/>
<dbReference type="Proteomes" id="UP000178851">
    <property type="component" value="Unassembled WGS sequence"/>
</dbReference>
<evidence type="ECO:0008006" key="3">
    <source>
        <dbReference type="Google" id="ProtNLM"/>
    </source>
</evidence>
<dbReference type="AlphaFoldDB" id="A0A1F7YEB0"/>
<reference evidence="1 2" key="1">
    <citation type="journal article" date="2016" name="Nat. Commun.">
        <title>Thousands of microbial genomes shed light on interconnected biogeochemical processes in an aquifer system.</title>
        <authorList>
            <person name="Anantharaman K."/>
            <person name="Brown C.T."/>
            <person name="Hug L.A."/>
            <person name="Sharon I."/>
            <person name="Castelle C.J."/>
            <person name="Probst A.J."/>
            <person name="Thomas B.C."/>
            <person name="Singh A."/>
            <person name="Wilkins M.J."/>
            <person name="Karaoz U."/>
            <person name="Brodie E.L."/>
            <person name="Williams K.H."/>
            <person name="Hubbard S.S."/>
            <person name="Banfield J.F."/>
        </authorList>
    </citation>
    <scope>NUCLEOTIDE SEQUENCE [LARGE SCALE GENOMIC DNA]</scope>
</reference>
<dbReference type="SUPFAM" id="SSF56112">
    <property type="entry name" value="Protein kinase-like (PK-like)"/>
    <property type="match status" value="1"/>
</dbReference>
<evidence type="ECO:0000313" key="1">
    <source>
        <dbReference type="EMBL" id="OGM25663.1"/>
    </source>
</evidence>
<gene>
    <name evidence="1" type="ORF">A2627_04455</name>
</gene>
<name>A0A1F7YEB0_9BACT</name>